<organism evidence="6">
    <name type="scientific">Arundo donax</name>
    <name type="common">Giant reed</name>
    <name type="synonym">Donax arundinaceus</name>
    <dbReference type="NCBI Taxonomy" id="35708"/>
    <lineage>
        <taxon>Eukaryota</taxon>
        <taxon>Viridiplantae</taxon>
        <taxon>Streptophyta</taxon>
        <taxon>Embryophyta</taxon>
        <taxon>Tracheophyta</taxon>
        <taxon>Spermatophyta</taxon>
        <taxon>Magnoliopsida</taxon>
        <taxon>Liliopsida</taxon>
        <taxon>Poales</taxon>
        <taxon>Poaceae</taxon>
        <taxon>PACMAD clade</taxon>
        <taxon>Arundinoideae</taxon>
        <taxon>Arundineae</taxon>
        <taxon>Arundo</taxon>
    </lineage>
</organism>
<dbReference type="InterPro" id="IPR046341">
    <property type="entry name" value="SET_dom_sf"/>
</dbReference>
<keyword evidence="2 4" id="KW-0863">Zinc-finger</keyword>
<dbReference type="AlphaFoldDB" id="A0A0A9FR37"/>
<evidence type="ECO:0000256" key="4">
    <source>
        <dbReference type="PROSITE-ProRule" id="PRU00134"/>
    </source>
</evidence>
<dbReference type="InterPro" id="IPR002893">
    <property type="entry name" value="Znf_MYND"/>
</dbReference>
<name>A0A0A9FR37_ARUDO</name>
<dbReference type="PANTHER" id="PTHR12197">
    <property type="entry name" value="HISTONE-LYSINE N-METHYLTRANSFERASE SMYD"/>
    <property type="match status" value="1"/>
</dbReference>
<protein>
    <recommendedName>
        <fullName evidence="5">MYND-type domain-containing protein</fullName>
    </recommendedName>
</protein>
<proteinExistence type="predicted"/>
<evidence type="ECO:0000256" key="1">
    <source>
        <dbReference type="ARBA" id="ARBA00022723"/>
    </source>
</evidence>
<dbReference type="PROSITE" id="PS01360">
    <property type="entry name" value="ZF_MYND_1"/>
    <property type="match status" value="1"/>
</dbReference>
<feature type="domain" description="MYND-type" evidence="5">
    <location>
        <begin position="61"/>
        <end position="98"/>
    </location>
</feature>
<accession>A0A0A9FR37</accession>
<evidence type="ECO:0000256" key="3">
    <source>
        <dbReference type="ARBA" id="ARBA00022833"/>
    </source>
</evidence>
<reference evidence="6" key="2">
    <citation type="journal article" date="2015" name="Data Brief">
        <title>Shoot transcriptome of the giant reed, Arundo donax.</title>
        <authorList>
            <person name="Barrero R.A."/>
            <person name="Guerrero F.D."/>
            <person name="Moolhuijzen P."/>
            <person name="Goolsby J.A."/>
            <person name="Tidwell J."/>
            <person name="Bellgard S.E."/>
            <person name="Bellgard M.I."/>
        </authorList>
    </citation>
    <scope>NUCLEOTIDE SEQUENCE</scope>
    <source>
        <tissue evidence="6">Shoot tissue taken approximately 20 cm above the soil surface</tissue>
    </source>
</reference>
<dbReference type="SUPFAM" id="SSF82199">
    <property type="entry name" value="SET domain"/>
    <property type="match status" value="1"/>
</dbReference>
<evidence type="ECO:0000256" key="2">
    <source>
        <dbReference type="ARBA" id="ARBA00022771"/>
    </source>
</evidence>
<dbReference type="PANTHER" id="PTHR12197:SF251">
    <property type="entry name" value="EG:BACR7C10.4 PROTEIN"/>
    <property type="match status" value="1"/>
</dbReference>
<evidence type="ECO:0000259" key="5">
    <source>
        <dbReference type="PROSITE" id="PS50865"/>
    </source>
</evidence>
<reference evidence="6" key="1">
    <citation type="submission" date="2014-09" db="EMBL/GenBank/DDBJ databases">
        <authorList>
            <person name="Magalhaes I.L.F."/>
            <person name="Oliveira U."/>
            <person name="Santos F.R."/>
            <person name="Vidigal T.H.D.A."/>
            <person name="Brescovit A.D."/>
            <person name="Santos A.J."/>
        </authorList>
    </citation>
    <scope>NUCLEOTIDE SEQUENCE</scope>
    <source>
        <tissue evidence="6">Shoot tissue taken approximately 20 cm above the soil surface</tissue>
    </source>
</reference>
<keyword evidence="3" id="KW-0862">Zinc</keyword>
<dbReference type="Pfam" id="PF01753">
    <property type="entry name" value="zf-MYND"/>
    <property type="match status" value="1"/>
</dbReference>
<keyword evidence="1" id="KW-0479">Metal-binding</keyword>
<dbReference type="Gene3D" id="6.10.140.2220">
    <property type="match status" value="1"/>
</dbReference>
<evidence type="ECO:0000313" key="6">
    <source>
        <dbReference type="EMBL" id="JAE14752.1"/>
    </source>
</evidence>
<sequence>MMASWAKQVQHELAGRGLAVASIPGKGRGLVAARSFFPGEVIISQEPYASTPNKISAGSSCDHCFSSSSLKKCSVCRVAWYCSSACQKKEWKLHQLECQAMAALTEDRKKMLTPTICLMVRLVIKRKLQNEKAIPSSGIDNYYPVDALESRILSSWYL</sequence>
<dbReference type="InterPro" id="IPR050869">
    <property type="entry name" value="H3K4_H4K5_MeTrfase"/>
</dbReference>
<dbReference type="GO" id="GO:0005634">
    <property type="term" value="C:nucleus"/>
    <property type="evidence" value="ECO:0007669"/>
    <property type="project" value="TreeGrafter"/>
</dbReference>
<dbReference type="GO" id="GO:0008270">
    <property type="term" value="F:zinc ion binding"/>
    <property type="evidence" value="ECO:0007669"/>
    <property type="project" value="UniProtKB-KW"/>
</dbReference>
<dbReference type="PROSITE" id="PS50865">
    <property type="entry name" value="ZF_MYND_2"/>
    <property type="match status" value="1"/>
</dbReference>
<dbReference type="EMBL" id="GBRH01183144">
    <property type="protein sequence ID" value="JAE14752.1"/>
    <property type="molecule type" value="Transcribed_RNA"/>
</dbReference>